<comment type="caution">
    <text evidence="1">The sequence shown here is derived from an EMBL/GenBank/DDBJ whole genome shotgun (WGS) entry which is preliminary data.</text>
</comment>
<dbReference type="EMBL" id="CM020618">
    <property type="protein sequence ID" value="KAK1859276.1"/>
    <property type="molecule type" value="Genomic_DNA"/>
</dbReference>
<evidence type="ECO:0000313" key="2">
    <source>
        <dbReference type="Proteomes" id="UP000798662"/>
    </source>
</evidence>
<sequence>MPCDVKHRLLAIPVGAVELCGRRDGRPRQAPRSCPFAAQKSALASAAFTASGQGPLHTSDPVRPPPEAPTPPPKLPPWTKSVSATTPPRAGARAQSSGAPTTPQHRRRGGVYTRRCPWCCRPLRQLQHGGGNRQEGMVLVASVGVAAASLAGVAGGVVGRSGGQGVPTSRRGRNCASTVAACPRTAWRSKVALLATSPPPRRATRSSRLAGASRGPATRQAVRGQVVSIRNGDRISRSQGSVVSPTAGGVCKTGEARHGRRVPLPLPRDCPTAAAIRCPDEN</sequence>
<protein>
    <submittedName>
        <fullName evidence="1">Uncharacterized protein</fullName>
    </submittedName>
</protein>
<name>A0ACC3BMT4_PYRYE</name>
<proteinExistence type="predicted"/>
<dbReference type="Proteomes" id="UP000798662">
    <property type="component" value="Chromosome 1"/>
</dbReference>
<reference evidence="1" key="1">
    <citation type="submission" date="2019-11" db="EMBL/GenBank/DDBJ databases">
        <title>Nori genome reveals adaptations in red seaweeds to the harsh intertidal environment.</title>
        <authorList>
            <person name="Wang D."/>
            <person name="Mao Y."/>
        </authorList>
    </citation>
    <scope>NUCLEOTIDE SEQUENCE</scope>
    <source>
        <tissue evidence="1">Gametophyte</tissue>
    </source>
</reference>
<organism evidence="1 2">
    <name type="scientific">Pyropia yezoensis</name>
    <name type="common">Susabi-nori</name>
    <name type="synonym">Porphyra yezoensis</name>
    <dbReference type="NCBI Taxonomy" id="2788"/>
    <lineage>
        <taxon>Eukaryota</taxon>
        <taxon>Rhodophyta</taxon>
        <taxon>Bangiophyceae</taxon>
        <taxon>Bangiales</taxon>
        <taxon>Bangiaceae</taxon>
        <taxon>Pyropia</taxon>
    </lineage>
</organism>
<evidence type="ECO:0000313" key="1">
    <source>
        <dbReference type="EMBL" id="KAK1859276.1"/>
    </source>
</evidence>
<gene>
    <name evidence="1" type="ORF">I4F81_001873</name>
</gene>
<keyword evidence="2" id="KW-1185">Reference proteome</keyword>
<accession>A0ACC3BMT4</accession>